<accession>A0ABW2R4M8</accession>
<evidence type="ECO:0000313" key="1">
    <source>
        <dbReference type="EMBL" id="MFC7433298.1"/>
    </source>
</evidence>
<evidence type="ECO:0008006" key="3">
    <source>
        <dbReference type="Google" id="ProtNLM"/>
    </source>
</evidence>
<proteinExistence type="predicted"/>
<dbReference type="RefSeq" id="WP_374638872.1">
    <property type="nucleotide sequence ID" value="NZ_JBHTBX010000001.1"/>
</dbReference>
<keyword evidence="2" id="KW-1185">Reference proteome</keyword>
<protein>
    <recommendedName>
        <fullName evidence="3">DUF222 domain-containing protein</fullName>
    </recommendedName>
</protein>
<organism evidence="1 2">
    <name type="scientific">Hydrogenophaga bisanensis</name>
    <dbReference type="NCBI Taxonomy" id="439611"/>
    <lineage>
        <taxon>Bacteria</taxon>
        <taxon>Pseudomonadati</taxon>
        <taxon>Pseudomonadota</taxon>
        <taxon>Betaproteobacteria</taxon>
        <taxon>Burkholderiales</taxon>
        <taxon>Comamonadaceae</taxon>
        <taxon>Hydrogenophaga</taxon>
    </lineage>
</organism>
<gene>
    <name evidence="1" type="ORF">ACFQNJ_02095</name>
</gene>
<evidence type="ECO:0000313" key="2">
    <source>
        <dbReference type="Proteomes" id="UP001596495"/>
    </source>
</evidence>
<dbReference type="EMBL" id="JBHTBX010000001">
    <property type="protein sequence ID" value="MFC7433298.1"/>
    <property type="molecule type" value="Genomic_DNA"/>
</dbReference>
<sequence>MTTFVNTNDEPALHTEAAALALVATQAVTISVVLARELERQCFDACTQVTQRDVAELRYAAGEVVSPELASSVQALRQATGLREELESSMHQLLGWCASVQVREAWITSREFTGAMQ</sequence>
<name>A0ABW2R4M8_9BURK</name>
<reference evidence="2" key="1">
    <citation type="journal article" date="2019" name="Int. J. Syst. Evol. Microbiol.">
        <title>The Global Catalogue of Microorganisms (GCM) 10K type strain sequencing project: providing services to taxonomists for standard genome sequencing and annotation.</title>
        <authorList>
            <consortium name="The Broad Institute Genomics Platform"/>
            <consortium name="The Broad Institute Genome Sequencing Center for Infectious Disease"/>
            <person name="Wu L."/>
            <person name="Ma J."/>
        </authorList>
    </citation>
    <scope>NUCLEOTIDE SEQUENCE [LARGE SCALE GENOMIC DNA]</scope>
    <source>
        <strain evidence="2">CCUG 54518</strain>
    </source>
</reference>
<comment type="caution">
    <text evidence="1">The sequence shown here is derived from an EMBL/GenBank/DDBJ whole genome shotgun (WGS) entry which is preliminary data.</text>
</comment>
<dbReference type="Proteomes" id="UP001596495">
    <property type="component" value="Unassembled WGS sequence"/>
</dbReference>